<dbReference type="STRING" id="930991.A0A0D0CXF4"/>
<gene>
    <name evidence="1" type="ORF">PAXRUDRAFT_36247</name>
</gene>
<reference evidence="2" key="2">
    <citation type="submission" date="2015-01" db="EMBL/GenBank/DDBJ databases">
        <title>Evolutionary Origins and Diversification of the Mycorrhizal Mutualists.</title>
        <authorList>
            <consortium name="DOE Joint Genome Institute"/>
            <consortium name="Mycorrhizal Genomics Consortium"/>
            <person name="Kohler A."/>
            <person name="Kuo A."/>
            <person name="Nagy L.G."/>
            <person name="Floudas D."/>
            <person name="Copeland A."/>
            <person name="Barry K.W."/>
            <person name="Cichocki N."/>
            <person name="Veneault-Fourrey C."/>
            <person name="LaButti K."/>
            <person name="Lindquist E.A."/>
            <person name="Lipzen A."/>
            <person name="Lundell T."/>
            <person name="Morin E."/>
            <person name="Murat C."/>
            <person name="Riley R."/>
            <person name="Ohm R."/>
            <person name="Sun H."/>
            <person name="Tunlid A."/>
            <person name="Henrissat B."/>
            <person name="Grigoriev I.V."/>
            <person name="Hibbett D.S."/>
            <person name="Martin F."/>
        </authorList>
    </citation>
    <scope>NUCLEOTIDE SEQUENCE [LARGE SCALE GENOMIC DNA]</scope>
    <source>
        <strain evidence="2">Ve08.2h10</strain>
    </source>
</reference>
<evidence type="ECO:0008006" key="3">
    <source>
        <dbReference type="Google" id="ProtNLM"/>
    </source>
</evidence>
<protein>
    <recommendedName>
        <fullName evidence="3">Tc1-like transposase DDE domain-containing protein</fullName>
    </recommendedName>
</protein>
<dbReference type="InParanoid" id="A0A0D0CXF4"/>
<reference evidence="1 2" key="1">
    <citation type="submission" date="2014-04" db="EMBL/GenBank/DDBJ databases">
        <authorList>
            <consortium name="DOE Joint Genome Institute"/>
            <person name="Kuo A."/>
            <person name="Kohler A."/>
            <person name="Jargeat P."/>
            <person name="Nagy L.G."/>
            <person name="Floudas D."/>
            <person name="Copeland A."/>
            <person name="Barry K.W."/>
            <person name="Cichocki N."/>
            <person name="Veneault-Fourrey C."/>
            <person name="LaButti K."/>
            <person name="Lindquist E.A."/>
            <person name="Lipzen A."/>
            <person name="Lundell T."/>
            <person name="Morin E."/>
            <person name="Murat C."/>
            <person name="Sun H."/>
            <person name="Tunlid A."/>
            <person name="Henrissat B."/>
            <person name="Grigoriev I.V."/>
            <person name="Hibbett D.S."/>
            <person name="Martin F."/>
            <person name="Nordberg H.P."/>
            <person name="Cantor M.N."/>
            <person name="Hua S.X."/>
        </authorList>
    </citation>
    <scope>NUCLEOTIDE SEQUENCE [LARGE SCALE GENOMIC DNA]</scope>
    <source>
        <strain evidence="1 2">Ve08.2h10</strain>
    </source>
</reference>
<dbReference type="OrthoDB" id="2266637at2759"/>
<keyword evidence="2" id="KW-1185">Reference proteome</keyword>
<evidence type="ECO:0000313" key="1">
    <source>
        <dbReference type="EMBL" id="KIK80253.1"/>
    </source>
</evidence>
<evidence type="ECO:0000313" key="2">
    <source>
        <dbReference type="Proteomes" id="UP000054538"/>
    </source>
</evidence>
<dbReference type="HOGENOM" id="CLU_056788_1_6_1"/>
<dbReference type="EMBL" id="KN826062">
    <property type="protein sequence ID" value="KIK80253.1"/>
    <property type="molecule type" value="Genomic_DNA"/>
</dbReference>
<dbReference type="AlphaFoldDB" id="A0A0D0CXF4"/>
<dbReference type="Proteomes" id="UP000054538">
    <property type="component" value="Unassembled WGS sequence"/>
</dbReference>
<name>A0A0D0CXF4_9AGAM</name>
<organism evidence="1 2">
    <name type="scientific">Paxillus rubicundulus Ve08.2h10</name>
    <dbReference type="NCBI Taxonomy" id="930991"/>
    <lineage>
        <taxon>Eukaryota</taxon>
        <taxon>Fungi</taxon>
        <taxon>Dikarya</taxon>
        <taxon>Basidiomycota</taxon>
        <taxon>Agaricomycotina</taxon>
        <taxon>Agaricomycetes</taxon>
        <taxon>Agaricomycetidae</taxon>
        <taxon>Boletales</taxon>
        <taxon>Paxilineae</taxon>
        <taxon>Paxillaceae</taxon>
        <taxon>Paxillus</taxon>
    </lineage>
</organism>
<proteinExistence type="predicted"/>
<accession>A0A0D0CXF4</accession>
<sequence>MVNCCIIPDLEDHTECVLWASLYFWEAIFHGFGGPSLCLLTCALSTAYKDLFTEESDLYINEVVTLTHDIAISNNILHKVAAERNEVHCEDKNELTWVSLTDVFIHGDSYSMVTAMTIEGYMAVHVIEGSFGSETCYDLIATKFPPYMNPFPAEKSVLILDNCHIHHNDKLVDLVRDACE</sequence>